<name>A0ACB5T7B2_AMBMO</name>
<proteinExistence type="predicted"/>
<accession>A0ACB5T7B2</accession>
<evidence type="ECO:0000313" key="2">
    <source>
        <dbReference type="Proteomes" id="UP001165064"/>
    </source>
</evidence>
<evidence type="ECO:0000313" key="1">
    <source>
        <dbReference type="EMBL" id="GME82637.1"/>
    </source>
</evidence>
<dbReference type="Proteomes" id="UP001165064">
    <property type="component" value="Unassembled WGS sequence"/>
</dbReference>
<protein>
    <submittedName>
        <fullName evidence="1">Unnamed protein product</fullName>
    </submittedName>
</protein>
<gene>
    <name evidence="1" type="ORF">Amon02_000565000</name>
</gene>
<dbReference type="EMBL" id="BSXS01004238">
    <property type="protein sequence ID" value="GME82637.1"/>
    <property type="molecule type" value="Genomic_DNA"/>
</dbReference>
<sequence length="297" mass="32016">MLLDPQEIAELQATREFSKTKPKFSSNQNNEQLEQNNYNNDENDDGDDDDEQEAKRLEQIMSDLDVIKDLNLPSIDLKDLIYDNEDMLMDALAQDNQEYTKHVKAYELLNFSNFKPQDPPIQRTTLFGNNSSNHPPWMSKVANSDLKQDSEGISPTNQRSTNGMNGFANSNFVYPTVSTDGSMSSTSTAPHYGTNRGSGVSSFSASSVKANGYRGAGSGVVAAAVSGGAHENGLMQKPFVDGVNDMLGLGPNGQGNAGPLSGGTPSPGSSGFTPVASEQLSLQQFVDQIDKDNLFGN</sequence>
<reference evidence="1" key="1">
    <citation type="submission" date="2023-04" db="EMBL/GenBank/DDBJ databases">
        <title>Ambrosiozyma monospora NBRC 10751.</title>
        <authorList>
            <person name="Ichikawa N."/>
            <person name="Sato H."/>
            <person name="Tonouchi N."/>
        </authorList>
    </citation>
    <scope>NUCLEOTIDE SEQUENCE</scope>
    <source>
        <strain evidence="1">NBRC 10751</strain>
    </source>
</reference>
<keyword evidence="2" id="KW-1185">Reference proteome</keyword>
<comment type="caution">
    <text evidence="1">The sequence shown here is derived from an EMBL/GenBank/DDBJ whole genome shotgun (WGS) entry which is preliminary data.</text>
</comment>
<organism evidence="1 2">
    <name type="scientific">Ambrosiozyma monospora</name>
    <name type="common">Yeast</name>
    <name type="synonym">Endomycopsis monosporus</name>
    <dbReference type="NCBI Taxonomy" id="43982"/>
    <lineage>
        <taxon>Eukaryota</taxon>
        <taxon>Fungi</taxon>
        <taxon>Dikarya</taxon>
        <taxon>Ascomycota</taxon>
        <taxon>Saccharomycotina</taxon>
        <taxon>Pichiomycetes</taxon>
        <taxon>Pichiales</taxon>
        <taxon>Pichiaceae</taxon>
        <taxon>Ambrosiozyma</taxon>
    </lineage>
</organism>